<keyword evidence="3" id="KW-1185">Reference proteome</keyword>
<feature type="domain" description="AB hydrolase-1" evidence="1">
    <location>
        <begin position="68"/>
        <end position="302"/>
    </location>
</feature>
<dbReference type="KEGG" id="gba:J421_6015"/>
<accession>W0RT96</accession>
<proteinExistence type="predicted"/>
<dbReference type="PATRIC" id="fig|861299.3.peg.6069"/>
<evidence type="ECO:0000259" key="1">
    <source>
        <dbReference type="Pfam" id="PF00561"/>
    </source>
</evidence>
<dbReference type="eggNOG" id="COG2267">
    <property type="taxonomic scope" value="Bacteria"/>
</dbReference>
<reference evidence="2 3" key="1">
    <citation type="journal article" date="2014" name="Genome Announc.">
        <title>Genome Sequence and Methylome of Soil Bacterium Gemmatirosa kalamazoonensis KBS708T, a Member of the Rarely Cultivated Gemmatimonadetes Phylum.</title>
        <authorList>
            <person name="Debruyn J.M."/>
            <person name="Radosevich M."/>
            <person name="Wommack K.E."/>
            <person name="Polson S.W."/>
            <person name="Hauser L.J."/>
            <person name="Fawaz M.N."/>
            <person name="Korlach J."/>
            <person name="Tsai Y.C."/>
        </authorList>
    </citation>
    <scope>NUCLEOTIDE SEQUENCE [LARGE SCALE GENOMIC DNA]</scope>
    <source>
        <strain evidence="2 3">KBS708</strain>
        <plasmid evidence="3">Plasmid 2</plasmid>
    </source>
</reference>
<geneLocation type="plasmid" evidence="2 3">
    <name>2</name>
</geneLocation>
<dbReference type="HOGENOM" id="CLU_020336_13_2_0"/>
<gene>
    <name evidence="2" type="ORF">J421_6015</name>
</gene>
<dbReference type="Gene3D" id="3.40.50.1820">
    <property type="entry name" value="alpha/beta hydrolase"/>
    <property type="match status" value="1"/>
</dbReference>
<evidence type="ECO:0000313" key="2">
    <source>
        <dbReference type="EMBL" id="AHG93550.1"/>
    </source>
</evidence>
<dbReference type="PRINTS" id="PR00111">
    <property type="entry name" value="ABHYDROLASE"/>
</dbReference>
<dbReference type="InterPro" id="IPR029058">
    <property type="entry name" value="AB_hydrolase_fold"/>
</dbReference>
<keyword evidence="2" id="KW-0614">Plasmid</keyword>
<dbReference type="InterPro" id="IPR000073">
    <property type="entry name" value="AB_hydrolase_1"/>
</dbReference>
<dbReference type="AlphaFoldDB" id="W0RT96"/>
<dbReference type="SUPFAM" id="SSF53474">
    <property type="entry name" value="alpha/beta-Hydrolases"/>
    <property type="match status" value="1"/>
</dbReference>
<dbReference type="OrthoDB" id="9802676at2"/>
<name>W0RT96_9BACT</name>
<protein>
    <submittedName>
        <fullName evidence="2">Alpha/beta hydrolase fold-containing protein</fullName>
    </submittedName>
</protein>
<dbReference type="EMBL" id="CP007130">
    <property type="protein sequence ID" value="AHG93550.1"/>
    <property type="molecule type" value="Genomic_DNA"/>
</dbReference>
<evidence type="ECO:0000313" key="3">
    <source>
        <dbReference type="Proteomes" id="UP000019151"/>
    </source>
</evidence>
<dbReference type="InParanoid" id="W0RT96"/>
<sequence>MNRVLRLLGGALALLLVAAIGLLVAWRVPDRPVDALTARWAPPPSRFVPVAGLSLHLRDEGPRDDSLPIVLLHGTSSSLHTWDGWARALSTHRRVIRYDMPGFGLTGPAADGRYDIEAYVRTLAAVLDTLHVARCVLAGNSLGGHVAWAMAALHPERVARLVLVDAAGYPFHSASVPIGFRLANTPGLARLLQDVLPRPLVASSVRNVYGDPSRVTPALVDRYFDMTARAGNRRAVVERFRQSRPGELSERIPSLRVPTLILWGGRDRLIPRASADRFHREIAGSRLVVFPDLGHVPHEEDPGRTVAVVREFIGEP</sequence>
<dbReference type="PANTHER" id="PTHR43689:SF8">
    <property type="entry name" value="ALPHA_BETA-HYDROLASES SUPERFAMILY PROTEIN"/>
    <property type="match status" value="1"/>
</dbReference>
<dbReference type="Proteomes" id="UP000019151">
    <property type="component" value="Plasmid 2"/>
</dbReference>
<keyword evidence="2" id="KW-0378">Hydrolase</keyword>
<dbReference type="RefSeq" id="WP_025414850.1">
    <property type="nucleotide sequence ID" value="NZ_CP007130.1"/>
</dbReference>
<dbReference type="GO" id="GO:0016787">
    <property type="term" value="F:hydrolase activity"/>
    <property type="evidence" value="ECO:0007669"/>
    <property type="project" value="UniProtKB-KW"/>
</dbReference>
<dbReference type="Pfam" id="PF00561">
    <property type="entry name" value="Abhydrolase_1"/>
    <property type="match status" value="1"/>
</dbReference>
<dbReference type="PANTHER" id="PTHR43689">
    <property type="entry name" value="HYDROLASE"/>
    <property type="match status" value="1"/>
</dbReference>
<organism evidence="2 3">
    <name type="scientific">Gemmatirosa kalamazoonensis</name>
    <dbReference type="NCBI Taxonomy" id="861299"/>
    <lineage>
        <taxon>Bacteria</taxon>
        <taxon>Pseudomonadati</taxon>
        <taxon>Gemmatimonadota</taxon>
        <taxon>Gemmatimonadia</taxon>
        <taxon>Gemmatimonadales</taxon>
        <taxon>Gemmatimonadaceae</taxon>
        <taxon>Gemmatirosa</taxon>
    </lineage>
</organism>